<evidence type="ECO:0000313" key="3">
    <source>
        <dbReference type="EMBL" id="CAL6052495.1"/>
    </source>
</evidence>
<keyword evidence="1" id="KW-1133">Transmembrane helix</keyword>
<dbReference type="PROSITE" id="PS51257">
    <property type="entry name" value="PROKAR_LIPOPROTEIN"/>
    <property type="match status" value="1"/>
</dbReference>
<dbReference type="Proteomes" id="UP001642409">
    <property type="component" value="Unassembled WGS sequence"/>
</dbReference>
<keyword evidence="1" id="KW-0472">Membrane</keyword>
<dbReference type="EMBL" id="CATOUU010000052">
    <property type="protein sequence ID" value="CAI9914591.1"/>
    <property type="molecule type" value="Genomic_DNA"/>
</dbReference>
<reference evidence="2" key="1">
    <citation type="submission" date="2023-06" db="EMBL/GenBank/DDBJ databases">
        <authorList>
            <person name="Kurt Z."/>
        </authorList>
    </citation>
    <scope>NUCLEOTIDE SEQUENCE</scope>
</reference>
<reference evidence="3 4" key="2">
    <citation type="submission" date="2024-07" db="EMBL/GenBank/DDBJ databases">
        <authorList>
            <person name="Akdeniz Z."/>
        </authorList>
    </citation>
    <scope>NUCLEOTIDE SEQUENCE [LARGE SCALE GENOMIC DNA]</scope>
</reference>
<name>A0AA86TDK5_9EUKA</name>
<dbReference type="AlphaFoldDB" id="A0AA86TDK5"/>
<keyword evidence="1" id="KW-0812">Transmembrane</keyword>
<feature type="transmembrane region" description="Helical" evidence="1">
    <location>
        <begin position="13"/>
        <end position="34"/>
    </location>
</feature>
<keyword evidence="4" id="KW-1185">Reference proteome</keyword>
<gene>
    <name evidence="2" type="ORF">HINF_LOCUS2236</name>
    <name evidence="3" type="ORF">HINF_LOCUS44878</name>
</gene>
<comment type="caution">
    <text evidence="2">The sequence shown here is derived from an EMBL/GenBank/DDBJ whole genome shotgun (WGS) entry which is preliminary data.</text>
</comment>
<sequence length="185" mass="20448">MCLCCCKALCVKLVFTILLVVVLVSCLTCAFDVYEQSLMFQSSKYENAVPITGPGCHTEATIKTFMFRIPIGSGYYNEVSKCFSATESLTETFFNYKNGESTSVYINTNENGAFSTKKVPVTCVSTEYVSENDSNATVYAVSAVCSWGGLAVGLLLIFCIWFCCADWCRCCCCKSKEKKKDHVHV</sequence>
<accession>A0AA86TDK5</accession>
<organism evidence="2">
    <name type="scientific">Hexamita inflata</name>
    <dbReference type="NCBI Taxonomy" id="28002"/>
    <lineage>
        <taxon>Eukaryota</taxon>
        <taxon>Metamonada</taxon>
        <taxon>Diplomonadida</taxon>
        <taxon>Hexamitidae</taxon>
        <taxon>Hexamitinae</taxon>
        <taxon>Hexamita</taxon>
    </lineage>
</organism>
<evidence type="ECO:0000256" key="1">
    <source>
        <dbReference type="SAM" id="Phobius"/>
    </source>
</evidence>
<proteinExistence type="predicted"/>
<feature type="transmembrane region" description="Helical" evidence="1">
    <location>
        <begin position="138"/>
        <end position="162"/>
    </location>
</feature>
<evidence type="ECO:0000313" key="2">
    <source>
        <dbReference type="EMBL" id="CAI9914591.1"/>
    </source>
</evidence>
<protein>
    <submittedName>
        <fullName evidence="3">Hypothetical_protein</fullName>
    </submittedName>
</protein>
<dbReference type="EMBL" id="CAXDID020000192">
    <property type="protein sequence ID" value="CAL6052495.1"/>
    <property type="molecule type" value="Genomic_DNA"/>
</dbReference>
<evidence type="ECO:0000313" key="4">
    <source>
        <dbReference type="Proteomes" id="UP001642409"/>
    </source>
</evidence>